<name>A0A0E0F3G2_9ORYZ</name>
<protein>
    <submittedName>
        <fullName evidence="1">Uncharacterized protein</fullName>
    </submittedName>
</protein>
<organism evidence="1">
    <name type="scientific">Oryza meridionalis</name>
    <dbReference type="NCBI Taxonomy" id="40149"/>
    <lineage>
        <taxon>Eukaryota</taxon>
        <taxon>Viridiplantae</taxon>
        <taxon>Streptophyta</taxon>
        <taxon>Embryophyta</taxon>
        <taxon>Tracheophyta</taxon>
        <taxon>Spermatophyta</taxon>
        <taxon>Magnoliopsida</taxon>
        <taxon>Liliopsida</taxon>
        <taxon>Poales</taxon>
        <taxon>Poaceae</taxon>
        <taxon>BOP clade</taxon>
        <taxon>Oryzoideae</taxon>
        <taxon>Oryzeae</taxon>
        <taxon>Oryzinae</taxon>
        <taxon>Oryza</taxon>
    </lineage>
</organism>
<keyword evidence="2" id="KW-1185">Reference proteome</keyword>
<accession>A0A0E0F3G2</accession>
<reference evidence="1" key="2">
    <citation type="submission" date="2018-05" db="EMBL/GenBank/DDBJ databases">
        <title>OmerRS3 (Oryza meridionalis Reference Sequence Version 3).</title>
        <authorList>
            <person name="Zhang J."/>
            <person name="Kudrna D."/>
            <person name="Lee S."/>
            <person name="Talag J."/>
            <person name="Welchert J."/>
            <person name="Wing R.A."/>
        </authorList>
    </citation>
    <scope>NUCLEOTIDE SEQUENCE [LARGE SCALE GENOMIC DNA]</scope>
    <source>
        <strain evidence="1">OR44</strain>
    </source>
</reference>
<dbReference type="HOGENOM" id="CLU_2472816_0_0_1"/>
<sequence>MGVHRHYFSMHRQHNHPASTTHKSGAASTCSYMSLASCIKLVEDEHEKGLIVPAAMLLYWVTKGLEVEPQEIGGDLTWPVGIIGTYMP</sequence>
<dbReference type="Proteomes" id="UP000008021">
    <property type="component" value="Chromosome 11"/>
</dbReference>
<proteinExistence type="predicted"/>
<dbReference type="EnsemblPlants" id="OMERI11G05240.3">
    <property type="protein sequence ID" value="OMERI11G05240.3"/>
    <property type="gene ID" value="OMERI11G05240"/>
</dbReference>
<dbReference type="AlphaFoldDB" id="A0A0E0F3G2"/>
<dbReference type="Gramene" id="OMERI11G05240.7">
    <property type="protein sequence ID" value="OMERI11G05240.7"/>
    <property type="gene ID" value="OMERI11G05240"/>
</dbReference>
<reference evidence="1" key="1">
    <citation type="submission" date="2015-04" db="UniProtKB">
        <authorList>
            <consortium name="EnsemblPlants"/>
        </authorList>
    </citation>
    <scope>IDENTIFICATION</scope>
</reference>
<dbReference type="Gramene" id="OMERI11G05240.3">
    <property type="protein sequence ID" value="OMERI11G05240.3"/>
    <property type="gene ID" value="OMERI11G05240"/>
</dbReference>
<dbReference type="EnsemblPlants" id="OMERI11G05240.7">
    <property type="protein sequence ID" value="OMERI11G05240.7"/>
    <property type="gene ID" value="OMERI11G05240"/>
</dbReference>
<evidence type="ECO:0000313" key="1">
    <source>
        <dbReference type="EnsemblPlants" id="OMERI11G05240.7"/>
    </source>
</evidence>
<evidence type="ECO:0000313" key="2">
    <source>
        <dbReference type="Proteomes" id="UP000008021"/>
    </source>
</evidence>